<comment type="caution">
    <text evidence="1">The sequence shown here is derived from an EMBL/GenBank/DDBJ whole genome shotgun (WGS) entry which is preliminary data.</text>
</comment>
<evidence type="ECO:0000313" key="1">
    <source>
        <dbReference type="EMBL" id="MCM2563732.1"/>
    </source>
</evidence>
<keyword evidence="2" id="KW-1185">Reference proteome</keyword>
<dbReference type="EMBL" id="JAMQGO010000016">
    <property type="protein sequence ID" value="MCM2563732.1"/>
    <property type="molecule type" value="Genomic_DNA"/>
</dbReference>
<name>A0ACC5ZZJ8_9RHOB</name>
<dbReference type="Proteomes" id="UP001203036">
    <property type="component" value="Unassembled WGS sequence"/>
</dbReference>
<proteinExistence type="predicted"/>
<protein>
    <submittedName>
        <fullName evidence="1">Uncharacterized protein</fullName>
    </submittedName>
</protein>
<evidence type="ECO:0000313" key="2">
    <source>
        <dbReference type="Proteomes" id="UP001203036"/>
    </source>
</evidence>
<sequence length="382" mass="41539">MAPFLSILLVLAPPVTAGDDLTTAPTLSPEEEPWRVGYLEGGQYVDYETITKAIVRGLMELGWVEPADLPNAQGAQAGDFWRWFGENLESDYIEFVPDAYYTAGDFDSDQRPETRTAILDRLTQTGDIDLVIAMGTWAGQDLRVEGLDVPVVVGSTSDPVGAGIIDSSADSGMDHLHARVEVDRYQLQMRLFHDIIDFDRLGIVYSDTREGRTYGGVNAVEEVAAERDFEVVSCNAPYAGLPQKEVEAGVIACYDEIAAQVDAIYVTVHRGITENSLPAIMDSINRNLVPTFSMLGSSEVRRGVLMSIAQADFSHVGMFHAKTIARILNGASPRALSQEWSAPPKIALNLAAAERIGFDPPVDLLLASDEIYETISAPDASP</sequence>
<gene>
    <name evidence="1" type="ORF">M8744_16400</name>
</gene>
<accession>A0ACC5ZZJ8</accession>
<reference evidence="1" key="1">
    <citation type="submission" date="2022-06" db="EMBL/GenBank/DDBJ databases">
        <title>Lutimaribacter sp. EGI FJ00013, a novel bacterium isolated from a salt lake sediment enrichment.</title>
        <authorList>
            <person name="Gao L."/>
            <person name="Fang B.-Z."/>
            <person name="Li W.-J."/>
        </authorList>
    </citation>
    <scope>NUCLEOTIDE SEQUENCE</scope>
    <source>
        <strain evidence="1">EGI FJ00013</strain>
    </source>
</reference>
<organism evidence="1 2">
    <name type="scientific">Lutimaribacter degradans</name>
    <dbReference type="NCBI Taxonomy" id="2945989"/>
    <lineage>
        <taxon>Bacteria</taxon>
        <taxon>Pseudomonadati</taxon>
        <taxon>Pseudomonadota</taxon>
        <taxon>Alphaproteobacteria</taxon>
        <taxon>Rhodobacterales</taxon>
        <taxon>Roseobacteraceae</taxon>
        <taxon>Lutimaribacter</taxon>
    </lineage>
</organism>